<feature type="region of interest" description="Disordered" evidence="1">
    <location>
        <begin position="511"/>
        <end position="561"/>
    </location>
</feature>
<evidence type="ECO:0000313" key="4">
    <source>
        <dbReference type="EMBL" id="KAK0746441.1"/>
    </source>
</evidence>
<sequence>MRWDGAAIALPFFGLNRRVPIWSNLPSSSVTMRAVLALAPVLLGVVAASVTPMGAGLLSSLAKREELETCSGLTISENNGDRKVVVVVDSSGSMSSNDPGDLRLSAAHALNSFLISKSEASGGKKADQVAIVSFDSTADTVFGPGDPGDPSADQAIGAIAASGGTNIGSGILEAIDNIAAMSGPTQDRSAIVVYTDGSDSSTSKLVSAIKNATALGIRVSFGFLDDRISSQPKEVLLAVRESKGVYATIAVAAGSINYVNYVLLNGLSSRDNPQGAGDRLLAGLASTQLIGGSSSVTMKYFAEQGERANFTLVSFTGDTLNMEAQMNGKKLNSTDLKTTARKVMEVVPPSTGDIDIVIRASNSPKDGLFSVLTGSSTPIKNCTVGVTGGNNTGLSTGAKAGIGIGVVAALLGLGGAGFMAYQHLLAGGNTTAAPVGGNTTAPALVNGETIGYQGGGEKLGPQTTSTAIPPNHTGFEGTMVDQPVPPTGGEVPPPNALHPAVPPFVPPLMPPMSPGNTADHPTTSHNGHQGSLGQDYQHQPSLGGQTGYQQPINGQNYYQSSMSTGGDLYNHTGSPFQGNSTGMPHVDPNSGAYSTPHHTGFDATNNTGYNGGNHADWAPPDHNNQAFPPANAPGGPGPTSPQPFFGVPPPPAWHPAAGARRHHHHEWLSPDASCEDPRCPLVSAAHRCSPSSGSCTCTCRNANCTATSRGL</sequence>
<feature type="domain" description="VWFA" evidence="3">
    <location>
        <begin position="83"/>
        <end position="219"/>
    </location>
</feature>
<keyword evidence="2" id="KW-0812">Transmembrane</keyword>
<reference evidence="4" key="1">
    <citation type="submission" date="2023-06" db="EMBL/GenBank/DDBJ databases">
        <title>Genome-scale phylogeny and comparative genomics of the fungal order Sordariales.</title>
        <authorList>
            <consortium name="Lawrence Berkeley National Laboratory"/>
            <person name="Hensen N."/>
            <person name="Bonometti L."/>
            <person name="Westerberg I."/>
            <person name="Brannstrom I.O."/>
            <person name="Guillou S."/>
            <person name="Cros-Aarteil S."/>
            <person name="Calhoun S."/>
            <person name="Haridas S."/>
            <person name="Kuo A."/>
            <person name="Mondo S."/>
            <person name="Pangilinan J."/>
            <person name="Riley R."/>
            <person name="LaButti K."/>
            <person name="Andreopoulos B."/>
            <person name="Lipzen A."/>
            <person name="Chen C."/>
            <person name="Yanf M."/>
            <person name="Daum C."/>
            <person name="Ng V."/>
            <person name="Clum A."/>
            <person name="Steindorff A."/>
            <person name="Ohm R."/>
            <person name="Martin F."/>
            <person name="Silar P."/>
            <person name="Natvig D."/>
            <person name="Lalanne C."/>
            <person name="Gautier V."/>
            <person name="Ament-velasquez S.L."/>
            <person name="Kruys A."/>
            <person name="Hutchinson M.I."/>
            <person name="Powell A.J."/>
            <person name="Barry K."/>
            <person name="Miller A.N."/>
            <person name="Grigoriev I.V."/>
            <person name="Debuchy R."/>
            <person name="Gladieux P."/>
            <person name="Thoren M.H."/>
            <person name="Johannesson H."/>
        </authorList>
    </citation>
    <scope>NUCLEOTIDE SEQUENCE</scope>
    <source>
        <strain evidence="4">SMH3187-1</strain>
    </source>
</reference>
<protein>
    <recommendedName>
        <fullName evidence="3">VWFA domain-containing protein</fullName>
    </recommendedName>
</protein>
<dbReference type="EMBL" id="JAUKUD010000004">
    <property type="protein sequence ID" value="KAK0746441.1"/>
    <property type="molecule type" value="Genomic_DNA"/>
</dbReference>
<keyword evidence="2" id="KW-0472">Membrane</keyword>
<dbReference type="Gene3D" id="3.40.50.410">
    <property type="entry name" value="von Willebrand factor, type A domain"/>
    <property type="match status" value="1"/>
</dbReference>
<gene>
    <name evidence="4" type="ORF">B0T18DRAFT_368842</name>
</gene>
<dbReference type="InterPro" id="IPR002035">
    <property type="entry name" value="VWF_A"/>
</dbReference>
<proteinExistence type="predicted"/>
<organism evidence="4 5">
    <name type="scientific">Schizothecium vesticola</name>
    <dbReference type="NCBI Taxonomy" id="314040"/>
    <lineage>
        <taxon>Eukaryota</taxon>
        <taxon>Fungi</taxon>
        <taxon>Dikarya</taxon>
        <taxon>Ascomycota</taxon>
        <taxon>Pezizomycotina</taxon>
        <taxon>Sordariomycetes</taxon>
        <taxon>Sordariomycetidae</taxon>
        <taxon>Sordariales</taxon>
        <taxon>Schizotheciaceae</taxon>
        <taxon>Schizothecium</taxon>
    </lineage>
</organism>
<feature type="region of interest" description="Disordered" evidence="1">
    <location>
        <begin position="617"/>
        <end position="639"/>
    </location>
</feature>
<evidence type="ECO:0000259" key="3">
    <source>
        <dbReference type="PROSITE" id="PS50234"/>
    </source>
</evidence>
<feature type="transmembrane region" description="Helical" evidence="2">
    <location>
        <begin position="34"/>
        <end position="58"/>
    </location>
</feature>
<evidence type="ECO:0000313" key="5">
    <source>
        <dbReference type="Proteomes" id="UP001172155"/>
    </source>
</evidence>
<comment type="caution">
    <text evidence="4">The sequence shown here is derived from an EMBL/GenBank/DDBJ whole genome shotgun (WGS) entry which is preliminary data.</text>
</comment>
<dbReference type="SMART" id="SM00327">
    <property type="entry name" value="VWA"/>
    <property type="match status" value="1"/>
</dbReference>
<keyword evidence="2" id="KW-1133">Transmembrane helix</keyword>
<dbReference type="Pfam" id="PF13519">
    <property type="entry name" value="VWA_2"/>
    <property type="match status" value="1"/>
</dbReference>
<evidence type="ECO:0000256" key="2">
    <source>
        <dbReference type="SAM" id="Phobius"/>
    </source>
</evidence>
<keyword evidence="5" id="KW-1185">Reference proteome</keyword>
<name>A0AA40EVV7_9PEZI</name>
<evidence type="ECO:0000256" key="1">
    <source>
        <dbReference type="SAM" id="MobiDB-lite"/>
    </source>
</evidence>
<feature type="compositionally biased region" description="Polar residues" evidence="1">
    <location>
        <begin position="515"/>
        <end position="561"/>
    </location>
</feature>
<dbReference type="Proteomes" id="UP001172155">
    <property type="component" value="Unassembled WGS sequence"/>
</dbReference>
<accession>A0AA40EVV7</accession>
<dbReference type="AlphaFoldDB" id="A0AA40EVV7"/>
<dbReference type="SUPFAM" id="SSF53300">
    <property type="entry name" value="vWA-like"/>
    <property type="match status" value="1"/>
</dbReference>
<dbReference type="PROSITE" id="PS50234">
    <property type="entry name" value="VWFA"/>
    <property type="match status" value="1"/>
</dbReference>
<feature type="compositionally biased region" description="Low complexity" evidence="1">
    <location>
        <begin position="623"/>
        <end position="633"/>
    </location>
</feature>
<dbReference type="InterPro" id="IPR036465">
    <property type="entry name" value="vWFA_dom_sf"/>
</dbReference>